<keyword evidence="3" id="KW-1003">Cell membrane</keyword>
<feature type="transmembrane region" description="Helical" evidence="7">
    <location>
        <begin position="67"/>
        <end position="89"/>
    </location>
</feature>
<dbReference type="InterPro" id="IPR035906">
    <property type="entry name" value="MetI-like_sf"/>
</dbReference>
<evidence type="ECO:0000256" key="4">
    <source>
        <dbReference type="ARBA" id="ARBA00022692"/>
    </source>
</evidence>
<organism evidence="9 10">
    <name type="scientific">Boudabousia tangfeifanii</name>
    <dbReference type="NCBI Taxonomy" id="1912795"/>
    <lineage>
        <taxon>Bacteria</taxon>
        <taxon>Bacillati</taxon>
        <taxon>Actinomycetota</taxon>
        <taxon>Actinomycetes</taxon>
        <taxon>Actinomycetales</taxon>
        <taxon>Actinomycetaceae</taxon>
        <taxon>Boudabousia</taxon>
    </lineage>
</organism>
<keyword evidence="6 7" id="KW-0472">Membrane</keyword>
<dbReference type="SUPFAM" id="SSF161098">
    <property type="entry name" value="MetI-like"/>
    <property type="match status" value="1"/>
</dbReference>
<protein>
    <recommendedName>
        <fullName evidence="8">ABC transmembrane type-1 domain-containing protein</fullName>
    </recommendedName>
</protein>
<dbReference type="AlphaFoldDB" id="A0A1D9MJV6"/>
<feature type="transmembrane region" description="Helical" evidence="7">
    <location>
        <begin position="101"/>
        <end position="122"/>
    </location>
</feature>
<evidence type="ECO:0000256" key="5">
    <source>
        <dbReference type="ARBA" id="ARBA00022989"/>
    </source>
</evidence>
<dbReference type="InterPro" id="IPR000515">
    <property type="entry name" value="MetI-like"/>
</dbReference>
<dbReference type="Proteomes" id="UP000176288">
    <property type="component" value="Chromosome"/>
</dbReference>
<keyword evidence="4 7" id="KW-0812">Transmembrane</keyword>
<feature type="domain" description="ABC transmembrane type-1" evidence="8">
    <location>
        <begin position="63"/>
        <end position="247"/>
    </location>
</feature>
<dbReference type="PROSITE" id="PS50928">
    <property type="entry name" value="ABC_TM1"/>
    <property type="match status" value="1"/>
</dbReference>
<proteinExistence type="inferred from homology"/>
<evidence type="ECO:0000256" key="2">
    <source>
        <dbReference type="ARBA" id="ARBA00022448"/>
    </source>
</evidence>
<evidence type="ECO:0000313" key="10">
    <source>
        <dbReference type="Proteomes" id="UP000176288"/>
    </source>
</evidence>
<dbReference type="Pfam" id="PF00528">
    <property type="entry name" value="BPD_transp_1"/>
    <property type="match status" value="1"/>
</dbReference>
<evidence type="ECO:0000256" key="1">
    <source>
        <dbReference type="ARBA" id="ARBA00004651"/>
    </source>
</evidence>
<accession>A0A1D9MJV6</accession>
<dbReference type="CDD" id="cd06261">
    <property type="entry name" value="TM_PBP2"/>
    <property type="match status" value="1"/>
</dbReference>
<evidence type="ECO:0000256" key="6">
    <source>
        <dbReference type="ARBA" id="ARBA00023136"/>
    </source>
</evidence>
<dbReference type="STRING" id="1912795.BK816_04405"/>
<feature type="transmembrane region" description="Helical" evidence="7">
    <location>
        <begin position="222"/>
        <end position="246"/>
    </location>
</feature>
<dbReference type="GO" id="GO:0005886">
    <property type="term" value="C:plasma membrane"/>
    <property type="evidence" value="ECO:0007669"/>
    <property type="project" value="UniProtKB-SubCell"/>
</dbReference>
<keyword evidence="10" id="KW-1185">Reference proteome</keyword>
<feature type="transmembrane region" description="Helical" evidence="7">
    <location>
        <begin position="189"/>
        <end position="210"/>
    </location>
</feature>
<reference evidence="9 10" key="1">
    <citation type="submission" date="2016-10" db="EMBL/GenBank/DDBJ databases">
        <title>Actinomyces aegypiusis sp. nov., isolated from the Aegypius monachus in Qinghai Tibet Plateau China.</title>
        <authorList>
            <person name="Wang Y."/>
        </authorList>
    </citation>
    <scope>NUCLEOTIDE SEQUENCE [LARGE SCALE GENOMIC DNA]</scope>
    <source>
        <strain evidence="9 10">VUL4_3</strain>
    </source>
</reference>
<dbReference type="Gene3D" id="1.10.3720.10">
    <property type="entry name" value="MetI-like"/>
    <property type="match status" value="1"/>
</dbReference>
<dbReference type="GO" id="GO:0055085">
    <property type="term" value="P:transmembrane transport"/>
    <property type="evidence" value="ECO:0007669"/>
    <property type="project" value="InterPro"/>
</dbReference>
<dbReference type="PANTHER" id="PTHR30151:SF20">
    <property type="entry name" value="ABC TRANSPORTER PERMEASE PROTEIN HI_0355-RELATED"/>
    <property type="match status" value="1"/>
</dbReference>
<dbReference type="PANTHER" id="PTHR30151">
    <property type="entry name" value="ALKANE SULFONATE ABC TRANSPORTER-RELATED, MEMBRANE SUBUNIT"/>
    <property type="match status" value="1"/>
</dbReference>
<dbReference type="EMBL" id="CP017812">
    <property type="protein sequence ID" value="AOZ72631.1"/>
    <property type="molecule type" value="Genomic_DNA"/>
</dbReference>
<dbReference type="KEGG" id="avu:BK816_04405"/>
<evidence type="ECO:0000256" key="3">
    <source>
        <dbReference type="ARBA" id="ARBA00022475"/>
    </source>
</evidence>
<feature type="transmembrane region" description="Helical" evidence="7">
    <location>
        <begin position="128"/>
        <end position="148"/>
    </location>
</feature>
<name>A0A1D9MJV6_9ACTO</name>
<evidence type="ECO:0000313" key="9">
    <source>
        <dbReference type="EMBL" id="AOZ72631.1"/>
    </source>
</evidence>
<comment type="subcellular location">
    <subcellularLocation>
        <location evidence="1 7">Cell membrane</location>
        <topology evidence="1 7">Multi-pass membrane protein</topology>
    </subcellularLocation>
</comment>
<evidence type="ECO:0000259" key="8">
    <source>
        <dbReference type="PROSITE" id="PS50928"/>
    </source>
</evidence>
<sequence>MVSGVFLLRQSSGLLVLYGLLLALLGWAGAAALISDPFMLPSPQMVIFRLIQDLSTPLLWHSIGQTALEACLGCLLGAVIAIPLAYLFFKSRIIAGVLSPSLAASQAIPAVALAPLLVLWVGYGLLPIVLLCALIVFFPILVSTLSGLKNLDEDIISAARLDGAGGWRLWKDIEFPLTMPSVFAGLRSGFTLSITGAVVGEFVMGGSGLGSRLSAQANVVDVSGLFGTILVLCILAATLYGSLVLLENQSPTVRAIRTK</sequence>
<comment type="similarity">
    <text evidence="7">Belongs to the binding-protein-dependent transport system permease family.</text>
</comment>
<gene>
    <name evidence="9" type="ORF">BK816_04405</name>
</gene>
<evidence type="ECO:0000256" key="7">
    <source>
        <dbReference type="RuleBase" id="RU363032"/>
    </source>
</evidence>
<keyword evidence="2 7" id="KW-0813">Transport</keyword>
<keyword evidence="5 7" id="KW-1133">Transmembrane helix</keyword>